<evidence type="ECO:0000256" key="1">
    <source>
        <dbReference type="SAM" id="MobiDB-lite"/>
    </source>
</evidence>
<dbReference type="Proteomes" id="UP000283509">
    <property type="component" value="Unassembled WGS sequence"/>
</dbReference>
<gene>
    <name evidence="2" type="ORF">C7M84_001445</name>
</gene>
<feature type="compositionally biased region" description="Acidic residues" evidence="1">
    <location>
        <begin position="130"/>
        <end position="139"/>
    </location>
</feature>
<feature type="region of interest" description="Disordered" evidence="1">
    <location>
        <begin position="91"/>
        <end position="139"/>
    </location>
</feature>
<accession>A0A423TTT4</accession>
<protein>
    <submittedName>
        <fullName evidence="2">Uncharacterized protein</fullName>
    </submittedName>
</protein>
<comment type="caution">
    <text evidence="2">The sequence shown here is derived from an EMBL/GenBank/DDBJ whole genome shotgun (WGS) entry which is preliminary data.</text>
</comment>
<name>A0A423TTT4_PENVA</name>
<evidence type="ECO:0000313" key="3">
    <source>
        <dbReference type="Proteomes" id="UP000283509"/>
    </source>
</evidence>
<organism evidence="2 3">
    <name type="scientific">Penaeus vannamei</name>
    <name type="common">Whiteleg shrimp</name>
    <name type="synonym">Litopenaeus vannamei</name>
    <dbReference type="NCBI Taxonomy" id="6689"/>
    <lineage>
        <taxon>Eukaryota</taxon>
        <taxon>Metazoa</taxon>
        <taxon>Ecdysozoa</taxon>
        <taxon>Arthropoda</taxon>
        <taxon>Crustacea</taxon>
        <taxon>Multicrustacea</taxon>
        <taxon>Malacostraca</taxon>
        <taxon>Eumalacostraca</taxon>
        <taxon>Eucarida</taxon>
        <taxon>Decapoda</taxon>
        <taxon>Dendrobranchiata</taxon>
        <taxon>Penaeoidea</taxon>
        <taxon>Penaeidae</taxon>
        <taxon>Penaeus</taxon>
    </lineage>
</organism>
<feature type="compositionally biased region" description="Basic residues" evidence="1">
    <location>
        <begin position="91"/>
        <end position="107"/>
    </location>
</feature>
<reference evidence="2 3" key="2">
    <citation type="submission" date="2019-01" db="EMBL/GenBank/DDBJ databases">
        <title>The decoding of complex shrimp genome reveals the adaptation for benthos swimmer, frequently molting mechanism and breeding impact on genome.</title>
        <authorList>
            <person name="Sun Y."/>
            <person name="Gao Y."/>
            <person name="Yu Y."/>
        </authorList>
    </citation>
    <scope>NUCLEOTIDE SEQUENCE [LARGE SCALE GENOMIC DNA]</scope>
    <source>
        <tissue evidence="2">Muscle</tissue>
    </source>
</reference>
<dbReference type="EMBL" id="QCYY01001185">
    <property type="protein sequence ID" value="ROT79821.1"/>
    <property type="molecule type" value="Genomic_DNA"/>
</dbReference>
<evidence type="ECO:0000313" key="2">
    <source>
        <dbReference type="EMBL" id="ROT79821.1"/>
    </source>
</evidence>
<dbReference type="AlphaFoldDB" id="A0A423TTT4"/>
<reference evidence="2 3" key="1">
    <citation type="submission" date="2018-04" db="EMBL/GenBank/DDBJ databases">
        <authorList>
            <person name="Zhang X."/>
            <person name="Yuan J."/>
            <person name="Li F."/>
            <person name="Xiang J."/>
        </authorList>
    </citation>
    <scope>NUCLEOTIDE SEQUENCE [LARGE SCALE GENOMIC DNA]</scope>
    <source>
        <tissue evidence="2">Muscle</tissue>
    </source>
</reference>
<proteinExistence type="predicted"/>
<keyword evidence="3" id="KW-1185">Reference proteome</keyword>
<sequence>MATKKGAAAQKRQQYKSFVLSYLKRQRGPQRRDQILRDIKDQEKLTKDERNSLDQVIDSMIENAIVSLKYDEEQRECIELCDLTCTITKEKRKKPKPLRGKSKRFRQVKLDGPPPQSSSSSSSTMLFFDDSSDEESDEG</sequence>